<protein>
    <submittedName>
        <fullName evidence="3">Uncharacterized protein LOC104234044</fullName>
    </submittedName>
</protein>
<feature type="compositionally biased region" description="Basic and acidic residues" evidence="1">
    <location>
        <begin position="63"/>
        <end position="76"/>
    </location>
</feature>
<feature type="compositionally biased region" description="Polar residues" evidence="1">
    <location>
        <begin position="151"/>
        <end position="161"/>
    </location>
</feature>
<feature type="compositionally biased region" description="Basic residues" evidence="1">
    <location>
        <begin position="216"/>
        <end position="227"/>
    </location>
</feature>
<dbReference type="Proteomes" id="UP000189701">
    <property type="component" value="Unplaced"/>
</dbReference>
<evidence type="ECO:0000313" key="2">
    <source>
        <dbReference type="Proteomes" id="UP000189701"/>
    </source>
</evidence>
<organism evidence="2 3">
    <name type="scientific">Nicotiana sylvestris</name>
    <name type="common">Wood tobacco</name>
    <name type="synonym">South American tobacco</name>
    <dbReference type="NCBI Taxonomy" id="4096"/>
    <lineage>
        <taxon>Eukaryota</taxon>
        <taxon>Viridiplantae</taxon>
        <taxon>Streptophyta</taxon>
        <taxon>Embryophyta</taxon>
        <taxon>Tracheophyta</taxon>
        <taxon>Spermatophyta</taxon>
        <taxon>Magnoliopsida</taxon>
        <taxon>eudicotyledons</taxon>
        <taxon>Gunneridae</taxon>
        <taxon>Pentapetalae</taxon>
        <taxon>asterids</taxon>
        <taxon>lamiids</taxon>
        <taxon>Solanales</taxon>
        <taxon>Solanaceae</taxon>
        <taxon>Nicotianoideae</taxon>
        <taxon>Nicotianeae</taxon>
        <taxon>Nicotiana</taxon>
    </lineage>
</organism>
<feature type="region of interest" description="Disordered" evidence="1">
    <location>
        <begin position="279"/>
        <end position="315"/>
    </location>
</feature>
<reference evidence="2" key="1">
    <citation type="journal article" date="2013" name="Genome Biol.">
        <title>Reference genomes and transcriptomes of Nicotiana sylvestris and Nicotiana tomentosiformis.</title>
        <authorList>
            <person name="Sierro N."/>
            <person name="Battey J.N."/>
            <person name="Ouadi S."/>
            <person name="Bovet L."/>
            <person name="Goepfert S."/>
            <person name="Bakaher N."/>
            <person name="Peitsch M.C."/>
            <person name="Ivanov N.V."/>
        </authorList>
    </citation>
    <scope>NUCLEOTIDE SEQUENCE [LARGE SCALE GENOMIC DNA]</scope>
</reference>
<evidence type="ECO:0000256" key="1">
    <source>
        <dbReference type="SAM" id="MobiDB-lite"/>
    </source>
</evidence>
<feature type="compositionally biased region" description="Basic and acidic residues" evidence="1">
    <location>
        <begin position="117"/>
        <end position="130"/>
    </location>
</feature>
<reference evidence="3" key="2">
    <citation type="submission" date="2025-08" db="UniProtKB">
        <authorList>
            <consortium name="RefSeq"/>
        </authorList>
    </citation>
    <scope>IDENTIFICATION</scope>
    <source>
        <tissue evidence="3">Leaf</tissue>
    </source>
</reference>
<dbReference type="AlphaFoldDB" id="A0A1U7XFW2"/>
<evidence type="ECO:0000313" key="3">
    <source>
        <dbReference type="RefSeq" id="XP_009785834.1"/>
    </source>
</evidence>
<feature type="compositionally biased region" description="Polar residues" evidence="1">
    <location>
        <begin position="10"/>
        <end position="36"/>
    </location>
</feature>
<feature type="compositionally biased region" description="Basic and acidic residues" evidence="1">
    <location>
        <begin position="303"/>
        <end position="315"/>
    </location>
</feature>
<feature type="region of interest" description="Disordered" evidence="1">
    <location>
        <begin position="63"/>
        <end position="244"/>
    </location>
</feature>
<sequence length="389" mass="42635">MEEGPKVDQIDSSENVDSTKTVPNLVSTSNTPSSHEFSMGVQEKEAIENMLSIVGEGFIVEESKVESETQGEESRTVVEGGALVPVAQSVQDHTIGVPHEGPDPSSEDPTQGSSQEPQERSVSREEKRDSEEDSDDLPIASLTKRRPLAAQESTPKRPTTRLQRKEALESALKNNQAKSRRRKLVKDEKVVSEKSVPVVNVDEEEVKEPGSLTRKLSQKHGLPKPKRGSSMSAENLNKSDDIVSSENVVKKYGDKYVEESGAGVMEELGEKSVKYDEKGKNVCKSAKRKADTNEEPGSSKKARVGDSRSAGKERLRSQKVYEEEVQSFYADLFKVEDDHICVLVNGVDMVMESTLLGSILGVPAEGLSSVQGSYSQNFRNAILKDKAIQ</sequence>
<feature type="compositionally biased region" description="Polar residues" evidence="1">
    <location>
        <begin position="107"/>
        <end position="116"/>
    </location>
</feature>
<name>A0A1U7XFW2_NICSY</name>
<dbReference type="RefSeq" id="XP_009785834.1">
    <property type="nucleotide sequence ID" value="XM_009787532.1"/>
</dbReference>
<feature type="region of interest" description="Disordered" evidence="1">
    <location>
        <begin position="1"/>
        <end position="40"/>
    </location>
</feature>
<keyword evidence="2" id="KW-1185">Reference proteome</keyword>
<gene>
    <name evidence="3" type="primary">LOC104234044</name>
</gene>
<feature type="compositionally biased region" description="Polar residues" evidence="1">
    <location>
        <begin position="229"/>
        <end position="244"/>
    </location>
</feature>
<proteinExistence type="predicted"/>
<accession>A0A1U7XFW2</accession>